<protein>
    <submittedName>
        <fullName evidence="2">Uncharacterized protein</fullName>
    </submittedName>
</protein>
<accession>K3VZH2</accession>
<dbReference type="EMBL" id="AFNW01000193">
    <property type="protein sequence ID" value="EKJ72395.1"/>
    <property type="molecule type" value="Genomic_DNA"/>
</dbReference>
<name>K3VZH2_FUSPC</name>
<keyword evidence="3" id="KW-1185">Reference proteome</keyword>
<evidence type="ECO:0000313" key="3">
    <source>
        <dbReference type="Proteomes" id="UP000007978"/>
    </source>
</evidence>
<sequence>MEASAAQDDARRAAKAAAAAAKEAATDNQLNDKPRRRGRRSSQSLKVPVTPFKSTLCLRINDPTVPDKFAQVYGAIPVDDMGLNKQGRQTTYAKKYINSGCLHKLQCAGYTKGKFSLEPDAKLAAISPTHRAFWD</sequence>
<dbReference type="Proteomes" id="UP000007978">
    <property type="component" value="Chromosome 1"/>
</dbReference>
<reference evidence="2 3" key="1">
    <citation type="journal article" date="2012" name="PLoS Pathog.">
        <title>Comparative pathogenomics reveals horizontally acquired novel virulence genes in fungi infecting cereal hosts.</title>
        <authorList>
            <person name="Gardiner D.M."/>
            <person name="McDonald M.C."/>
            <person name="Covarelli L."/>
            <person name="Solomon P.S."/>
            <person name="Rusu A.G."/>
            <person name="Marshall M."/>
            <person name="Kazan K."/>
            <person name="Chakraborty S."/>
            <person name="McDonald B.A."/>
            <person name="Manners J.M."/>
        </authorList>
    </citation>
    <scope>NUCLEOTIDE SEQUENCE [LARGE SCALE GENOMIC DNA]</scope>
    <source>
        <strain evidence="2 3">CS3096</strain>
    </source>
</reference>
<organism evidence="2 3">
    <name type="scientific">Fusarium pseudograminearum (strain CS3096)</name>
    <name type="common">Wheat and barley crown-rot fungus</name>
    <dbReference type="NCBI Taxonomy" id="1028729"/>
    <lineage>
        <taxon>Eukaryota</taxon>
        <taxon>Fungi</taxon>
        <taxon>Dikarya</taxon>
        <taxon>Ascomycota</taxon>
        <taxon>Pezizomycotina</taxon>
        <taxon>Sordariomycetes</taxon>
        <taxon>Hypocreomycetidae</taxon>
        <taxon>Hypocreales</taxon>
        <taxon>Nectriaceae</taxon>
        <taxon>Fusarium</taxon>
    </lineage>
</organism>
<dbReference type="AlphaFoldDB" id="K3VZH2"/>
<gene>
    <name evidence="2" type="ORF">FPSE_07419</name>
</gene>
<evidence type="ECO:0000256" key="1">
    <source>
        <dbReference type="SAM" id="MobiDB-lite"/>
    </source>
</evidence>
<proteinExistence type="predicted"/>
<dbReference type="KEGG" id="fpu:FPSE_07419"/>
<dbReference type="HOGENOM" id="CLU_1885892_0_0_1"/>
<feature type="region of interest" description="Disordered" evidence="1">
    <location>
        <begin position="1"/>
        <end position="47"/>
    </location>
</feature>
<dbReference type="GeneID" id="20366037"/>
<dbReference type="RefSeq" id="XP_009258812.1">
    <property type="nucleotide sequence ID" value="XM_009260537.1"/>
</dbReference>
<comment type="caution">
    <text evidence="2">The sequence shown here is derived from an EMBL/GenBank/DDBJ whole genome shotgun (WGS) entry which is preliminary data.</text>
</comment>
<evidence type="ECO:0000313" key="2">
    <source>
        <dbReference type="EMBL" id="EKJ72395.1"/>
    </source>
</evidence>